<protein>
    <submittedName>
        <fullName evidence="1">Uncharacterized protein</fullName>
    </submittedName>
</protein>
<evidence type="ECO:0000313" key="2">
    <source>
        <dbReference type="Proteomes" id="UP001434883"/>
    </source>
</evidence>
<evidence type="ECO:0000313" key="1">
    <source>
        <dbReference type="EMBL" id="MEQ2209756.1"/>
    </source>
</evidence>
<dbReference type="EMBL" id="JAHRIN010051778">
    <property type="protein sequence ID" value="MEQ2209756.1"/>
    <property type="molecule type" value="Genomic_DNA"/>
</dbReference>
<reference evidence="1 2" key="1">
    <citation type="submission" date="2021-06" db="EMBL/GenBank/DDBJ databases">
        <authorList>
            <person name="Palmer J.M."/>
        </authorList>
    </citation>
    <scope>NUCLEOTIDE SEQUENCE [LARGE SCALE GENOMIC DNA]</scope>
    <source>
        <strain evidence="1 2">XC_2019</strain>
        <tissue evidence="1">Muscle</tissue>
    </source>
</reference>
<proteinExistence type="predicted"/>
<sequence length="105" mass="12331">MLFPSRGQGREMNVAWQQAEWSTAVATCSSFFMLCIRLLNNQFFHIIFTCVRKSAESLAKHQQFPALTLREELMGDERCRVKKKTNSQRRVHLFSYFCSLHQDVI</sequence>
<accession>A0ABV0RPB0</accession>
<gene>
    <name evidence="1" type="ORF">XENOCAPTIV_003547</name>
</gene>
<dbReference type="Proteomes" id="UP001434883">
    <property type="component" value="Unassembled WGS sequence"/>
</dbReference>
<keyword evidence="2" id="KW-1185">Reference proteome</keyword>
<comment type="caution">
    <text evidence="1">The sequence shown here is derived from an EMBL/GenBank/DDBJ whole genome shotgun (WGS) entry which is preliminary data.</text>
</comment>
<name>A0ABV0RPB0_9TELE</name>
<organism evidence="1 2">
    <name type="scientific">Xenoophorus captivus</name>
    <dbReference type="NCBI Taxonomy" id="1517983"/>
    <lineage>
        <taxon>Eukaryota</taxon>
        <taxon>Metazoa</taxon>
        <taxon>Chordata</taxon>
        <taxon>Craniata</taxon>
        <taxon>Vertebrata</taxon>
        <taxon>Euteleostomi</taxon>
        <taxon>Actinopterygii</taxon>
        <taxon>Neopterygii</taxon>
        <taxon>Teleostei</taxon>
        <taxon>Neoteleostei</taxon>
        <taxon>Acanthomorphata</taxon>
        <taxon>Ovalentaria</taxon>
        <taxon>Atherinomorphae</taxon>
        <taxon>Cyprinodontiformes</taxon>
        <taxon>Goodeidae</taxon>
        <taxon>Xenoophorus</taxon>
    </lineage>
</organism>